<dbReference type="EMBL" id="JAESWB010000025">
    <property type="protein sequence ID" value="MBL4951096.1"/>
    <property type="molecule type" value="Genomic_DNA"/>
</dbReference>
<comment type="caution">
    <text evidence="1">The sequence shown here is derived from an EMBL/GenBank/DDBJ whole genome shotgun (WGS) entry which is preliminary data.</text>
</comment>
<accession>A0ABS1TIE8</accession>
<gene>
    <name evidence="1" type="ORF">JK635_02425</name>
</gene>
<evidence type="ECO:0000313" key="1">
    <source>
        <dbReference type="EMBL" id="MBL4951096.1"/>
    </source>
</evidence>
<proteinExistence type="predicted"/>
<evidence type="ECO:0000313" key="2">
    <source>
        <dbReference type="Proteomes" id="UP000623967"/>
    </source>
</evidence>
<protein>
    <submittedName>
        <fullName evidence="1">Uncharacterized protein</fullName>
    </submittedName>
</protein>
<sequence length="58" mass="6850">MLYEINKLIDFDFSMLKKLGWLLYDREDQNGGLNQEAYNEGFNDIWGATKKDTFNIIV</sequence>
<dbReference type="RefSeq" id="WP_202652082.1">
    <property type="nucleotide sequence ID" value="NZ_JAESWB010000025.1"/>
</dbReference>
<name>A0ABS1TIE8_9BACI</name>
<reference evidence="1 2" key="1">
    <citation type="submission" date="2021-01" db="EMBL/GenBank/DDBJ databases">
        <title>Genome public.</title>
        <authorList>
            <person name="Liu C."/>
            <person name="Sun Q."/>
        </authorList>
    </citation>
    <scope>NUCLEOTIDE SEQUENCE [LARGE SCALE GENOMIC DNA]</scope>
    <source>
        <strain evidence="1 2">YIM B02564</strain>
    </source>
</reference>
<keyword evidence="2" id="KW-1185">Reference proteome</keyword>
<dbReference type="Proteomes" id="UP000623967">
    <property type="component" value="Unassembled WGS sequence"/>
</dbReference>
<organism evidence="1 2">
    <name type="scientific">Neobacillus paridis</name>
    <dbReference type="NCBI Taxonomy" id="2803862"/>
    <lineage>
        <taxon>Bacteria</taxon>
        <taxon>Bacillati</taxon>
        <taxon>Bacillota</taxon>
        <taxon>Bacilli</taxon>
        <taxon>Bacillales</taxon>
        <taxon>Bacillaceae</taxon>
        <taxon>Neobacillus</taxon>
    </lineage>
</organism>